<accession>A0A290HXB0</accession>
<evidence type="ECO:0000256" key="1">
    <source>
        <dbReference type="SAM" id="Phobius"/>
    </source>
</evidence>
<evidence type="ECO:0000313" key="2">
    <source>
        <dbReference type="EMBL" id="ATB70290.1"/>
    </source>
</evidence>
<keyword evidence="1" id="KW-1133">Transmembrane helix</keyword>
<name>A0A290HXB0_9BACT</name>
<feature type="transmembrane region" description="Helical" evidence="1">
    <location>
        <begin position="47"/>
        <end position="64"/>
    </location>
</feature>
<feature type="transmembrane region" description="Helical" evidence="1">
    <location>
        <begin position="20"/>
        <end position="41"/>
    </location>
</feature>
<dbReference type="EMBL" id="CP023275">
    <property type="protein sequence ID" value="ATB70290.1"/>
    <property type="molecule type" value="Genomic_DNA"/>
</dbReference>
<proteinExistence type="predicted"/>
<dbReference type="RefSeq" id="WP_096047192.1">
    <property type="nucleotide sequence ID" value="NZ_CP023275.1"/>
</dbReference>
<dbReference type="KEGG" id="sulj:SJPD1_2192"/>
<keyword evidence="1" id="KW-0472">Membrane</keyword>
<sequence>MNENTMIQSMFQSITNSKSIGELILIFIVAITTLCLLSYITKIKIRPINTAIYGIIFIIVFLLYQTPNEVKKEKVKPTVMMKQIEPKKFTVVEKEESKNISKNPNIKIEMH</sequence>
<reference evidence="3" key="1">
    <citation type="submission" date="2017-09" db="EMBL/GenBank/DDBJ databases">
        <title>The complete genome of Sulfurospirillum sp. JPD-1.</title>
        <authorList>
            <person name="Goris T."/>
        </authorList>
    </citation>
    <scope>NUCLEOTIDE SEQUENCE [LARGE SCALE GENOMIC DNA]</scope>
    <source>
        <strain evidence="3">JPD-1</strain>
    </source>
</reference>
<organism evidence="2 3">
    <name type="scientific">Sulfurospirillum diekertiae</name>
    <dbReference type="NCBI Taxonomy" id="1854492"/>
    <lineage>
        <taxon>Bacteria</taxon>
        <taxon>Pseudomonadati</taxon>
        <taxon>Campylobacterota</taxon>
        <taxon>Epsilonproteobacteria</taxon>
        <taxon>Campylobacterales</taxon>
        <taxon>Sulfurospirillaceae</taxon>
        <taxon>Sulfurospirillum</taxon>
    </lineage>
</organism>
<evidence type="ECO:0000313" key="3">
    <source>
        <dbReference type="Proteomes" id="UP000217349"/>
    </source>
</evidence>
<gene>
    <name evidence="2" type="ORF">SJPD1_2192</name>
</gene>
<dbReference type="Proteomes" id="UP000217349">
    <property type="component" value="Chromosome"/>
</dbReference>
<protein>
    <submittedName>
        <fullName evidence="2">Uncharacterized protein</fullName>
    </submittedName>
</protein>
<dbReference type="AlphaFoldDB" id="A0A290HXB0"/>
<keyword evidence="1" id="KW-0812">Transmembrane</keyword>